<dbReference type="InterPro" id="IPR038468">
    <property type="entry name" value="MmpS_C"/>
</dbReference>
<dbReference type="Gene3D" id="2.60.40.2880">
    <property type="entry name" value="MmpS1-5, C-terminal soluble domain"/>
    <property type="match status" value="1"/>
</dbReference>
<evidence type="ECO:0000256" key="1">
    <source>
        <dbReference type="SAM" id="MobiDB-lite"/>
    </source>
</evidence>
<name>A0ABR7SRW4_9ACTN</name>
<feature type="region of interest" description="Disordered" evidence="1">
    <location>
        <begin position="30"/>
        <end position="70"/>
    </location>
</feature>
<reference evidence="3 4" key="1">
    <citation type="submission" date="2020-08" db="EMBL/GenBank/DDBJ databases">
        <title>Genemic of Streptomyces polyaspartic.</title>
        <authorList>
            <person name="Liu W."/>
        </authorList>
    </citation>
    <scope>NUCLEOTIDE SEQUENCE [LARGE SCALE GENOMIC DNA]</scope>
    <source>
        <strain evidence="3 4">TRM66268-LWL</strain>
    </source>
</reference>
<accession>A0ABR7SRW4</accession>
<evidence type="ECO:0000313" key="3">
    <source>
        <dbReference type="EMBL" id="MBC9717629.1"/>
    </source>
</evidence>
<feature type="compositionally biased region" description="Basic and acidic residues" evidence="1">
    <location>
        <begin position="58"/>
        <end position="70"/>
    </location>
</feature>
<keyword evidence="4" id="KW-1185">Reference proteome</keyword>
<gene>
    <name evidence="3" type="ORF">H9Y04_34365</name>
</gene>
<feature type="chain" id="PRO_5047051083" description="Lipoprotein" evidence="2">
    <location>
        <begin position="23"/>
        <end position="164"/>
    </location>
</feature>
<dbReference type="EMBL" id="JACTVJ010000020">
    <property type="protein sequence ID" value="MBC9717629.1"/>
    <property type="molecule type" value="Genomic_DNA"/>
</dbReference>
<comment type="caution">
    <text evidence="3">The sequence shown here is derived from an EMBL/GenBank/DDBJ whole genome shotgun (WGS) entry which is preliminary data.</text>
</comment>
<proteinExistence type="predicted"/>
<sequence>MFTGKKTRTRTVSTAVALLASAALLTGCSGSEDGGKAGKGSEAGAANDQSSGGAQAKPKGDAGKKTATREVTFEVAGKGTSTVTVMGGGLKGEPNAALPWKKTEKITLEGAELTVGVYISVFGGPVQADNGMLEFPACSITVDGKKVAQKPQGEKNALCEYTLK</sequence>
<feature type="signal peptide" evidence="2">
    <location>
        <begin position="1"/>
        <end position="22"/>
    </location>
</feature>
<dbReference type="RefSeq" id="WP_187818070.1">
    <property type="nucleotide sequence ID" value="NZ_JACTVJ010000020.1"/>
</dbReference>
<keyword evidence="2" id="KW-0732">Signal</keyword>
<dbReference type="PROSITE" id="PS51257">
    <property type="entry name" value="PROKAR_LIPOPROTEIN"/>
    <property type="match status" value="1"/>
</dbReference>
<evidence type="ECO:0000313" key="4">
    <source>
        <dbReference type="Proteomes" id="UP000642284"/>
    </source>
</evidence>
<protein>
    <recommendedName>
        <fullName evidence="5">Lipoprotein</fullName>
    </recommendedName>
</protein>
<evidence type="ECO:0000256" key="2">
    <source>
        <dbReference type="SAM" id="SignalP"/>
    </source>
</evidence>
<dbReference type="Proteomes" id="UP000642284">
    <property type="component" value="Unassembled WGS sequence"/>
</dbReference>
<organism evidence="3 4">
    <name type="scientific">Streptomyces polyasparticus</name>
    <dbReference type="NCBI Taxonomy" id="2767826"/>
    <lineage>
        <taxon>Bacteria</taxon>
        <taxon>Bacillati</taxon>
        <taxon>Actinomycetota</taxon>
        <taxon>Actinomycetes</taxon>
        <taxon>Kitasatosporales</taxon>
        <taxon>Streptomycetaceae</taxon>
        <taxon>Streptomyces</taxon>
    </lineage>
</organism>
<evidence type="ECO:0008006" key="5">
    <source>
        <dbReference type="Google" id="ProtNLM"/>
    </source>
</evidence>